<dbReference type="EMBL" id="CP034159">
    <property type="protein sequence ID" value="AZI34282.1"/>
    <property type="molecule type" value="Genomic_DNA"/>
</dbReference>
<organism evidence="2 3">
    <name type="scientific">Kaistella carnis</name>
    <dbReference type="NCBI Taxonomy" id="1241979"/>
    <lineage>
        <taxon>Bacteria</taxon>
        <taxon>Pseudomonadati</taxon>
        <taxon>Bacteroidota</taxon>
        <taxon>Flavobacteriia</taxon>
        <taxon>Flavobacteriales</taxon>
        <taxon>Weeksellaceae</taxon>
        <taxon>Chryseobacterium group</taxon>
        <taxon>Kaistella</taxon>
    </lineage>
</organism>
<dbReference type="RefSeq" id="WP_125025918.1">
    <property type="nucleotide sequence ID" value="NZ_CP034159.1"/>
</dbReference>
<dbReference type="OrthoDB" id="1270560at2"/>
<name>A0A3G8XM48_9FLAO</name>
<evidence type="ECO:0000313" key="2">
    <source>
        <dbReference type="EMBL" id="AZI34282.1"/>
    </source>
</evidence>
<reference evidence="3" key="1">
    <citation type="submission" date="2018-11" db="EMBL/GenBank/DDBJ databases">
        <title>Proposal to divide the Flavobacteriaceae and reorganize its genera based on Amino Acid Identity values calculated from whole genome sequences.</title>
        <authorList>
            <person name="Nicholson A.C."/>
            <person name="Gulvik C.A."/>
            <person name="Whitney A.M."/>
            <person name="Humrighouse B.W."/>
            <person name="Bell M."/>
            <person name="Holmes B."/>
            <person name="Steigerwalt A.G."/>
            <person name="Villarma A."/>
            <person name="Sheth M."/>
            <person name="Batra D."/>
            <person name="Pryor J."/>
            <person name="Bernardet J.-F."/>
            <person name="Hugo C."/>
            <person name="Kampfer P."/>
            <person name="Newman J.D."/>
            <person name="McQuiston J.R."/>
        </authorList>
    </citation>
    <scope>NUCLEOTIDE SEQUENCE [LARGE SCALE GENOMIC DNA]</scope>
    <source>
        <strain evidence="3">G0081</strain>
    </source>
</reference>
<accession>A0A3G8XM48</accession>
<dbReference type="KEGG" id="ccas:EIB73_14330"/>
<evidence type="ECO:0000313" key="3">
    <source>
        <dbReference type="Proteomes" id="UP000270185"/>
    </source>
</evidence>
<protein>
    <submittedName>
        <fullName evidence="2">Uncharacterized protein</fullName>
    </submittedName>
</protein>
<gene>
    <name evidence="2" type="ORF">EIB73_14330</name>
</gene>
<keyword evidence="3" id="KW-1185">Reference proteome</keyword>
<evidence type="ECO:0000256" key="1">
    <source>
        <dbReference type="SAM" id="SignalP"/>
    </source>
</evidence>
<sequence>MKKISFVFILLISSLGLKAQYGSINAILDRLEAKRGVNQNLQNVSIEDSKFVLIKDFDDHVERNFIIIKGNNATYVEVFDDKKTGETNANVFTGDIVRSKNQIISLRADMLEGKKIPIAITKAFLLTEQKKILYLIDINSKERWIEESAINKK</sequence>
<keyword evidence="1" id="KW-0732">Signal</keyword>
<feature type="chain" id="PRO_5018261335" evidence="1">
    <location>
        <begin position="20"/>
        <end position="153"/>
    </location>
</feature>
<feature type="signal peptide" evidence="1">
    <location>
        <begin position="1"/>
        <end position="19"/>
    </location>
</feature>
<dbReference type="AlphaFoldDB" id="A0A3G8XM48"/>
<proteinExistence type="predicted"/>
<dbReference type="Proteomes" id="UP000270185">
    <property type="component" value="Chromosome"/>
</dbReference>